<dbReference type="Pfam" id="PF13359">
    <property type="entry name" value="DDE_Tnp_4"/>
    <property type="match status" value="1"/>
</dbReference>
<dbReference type="Bgee" id="ENSELUG00000025869">
    <property type="expression patterns" value="Expressed in mesonephros and 14 other cell types or tissues"/>
</dbReference>
<evidence type="ECO:0000256" key="2">
    <source>
        <dbReference type="ARBA" id="ARBA00022723"/>
    </source>
</evidence>
<protein>
    <recommendedName>
        <fullName evidence="3">DDE Tnp4 domain-containing protein</fullName>
    </recommendedName>
</protein>
<evidence type="ECO:0000259" key="3">
    <source>
        <dbReference type="Pfam" id="PF13359"/>
    </source>
</evidence>
<proteinExistence type="predicted"/>
<feature type="domain" description="DDE Tnp4" evidence="3">
    <location>
        <begin position="117"/>
        <end position="255"/>
    </location>
</feature>
<dbReference type="AlphaFoldDB" id="A0A6Q2Y3T7"/>
<evidence type="ECO:0000256" key="1">
    <source>
        <dbReference type="ARBA" id="ARBA00001968"/>
    </source>
</evidence>
<keyword evidence="5" id="KW-1185">Reference proteome</keyword>
<organism evidence="4 5">
    <name type="scientific">Esox lucius</name>
    <name type="common">Northern pike</name>
    <dbReference type="NCBI Taxonomy" id="8010"/>
    <lineage>
        <taxon>Eukaryota</taxon>
        <taxon>Metazoa</taxon>
        <taxon>Chordata</taxon>
        <taxon>Craniata</taxon>
        <taxon>Vertebrata</taxon>
        <taxon>Euteleostomi</taxon>
        <taxon>Actinopterygii</taxon>
        <taxon>Neopterygii</taxon>
        <taxon>Teleostei</taxon>
        <taxon>Protacanthopterygii</taxon>
        <taxon>Esociformes</taxon>
        <taxon>Esocidae</taxon>
        <taxon>Esox</taxon>
    </lineage>
</organism>
<reference evidence="4" key="2">
    <citation type="submission" date="2020-02" db="EMBL/GenBank/DDBJ databases">
        <title>Esox lucius (northern pike) genome, fEsoLuc1, primary haplotype.</title>
        <authorList>
            <person name="Myers G."/>
            <person name="Karagic N."/>
            <person name="Meyer A."/>
            <person name="Pippel M."/>
            <person name="Reichard M."/>
            <person name="Winkler S."/>
            <person name="Tracey A."/>
            <person name="Sims Y."/>
            <person name="Howe K."/>
            <person name="Rhie A."/>
            <person name="Formenti G."/>
            <person name="Durbin R."/>
            <person name="Fedrigo O."/>
            <person name="Jarvis E.D."/>
        </authorList>
    </citation>
    <scope>NUCLEOTIDE SEQUENCE [LARGE SCALE GENOMIC DNA]</scope>
</reference>
<dbReference type="InterPro" id="IPR027806">
    <property type="entry name" value="HARBI1_dom"/>
</dbReference>
<dbReference type="Ensembl" id="ENSELUT00000061388.2">
    <property type="protein sequence ID" value="ENSELUP00000060795.2"/>
    <property type="gene ID" value="ENSELUG00000025869.2"/>
</dbReference>
<dbReference type="Proteomes" id="UP000265140">
    <property type="component" value="Chromosome 24"/>
</dbReference>
<reference evidence="5" key="1">
    <citation type="journal article" date="2014" name="PLoS ONE">
        <title>The genome and linkage map of the northern pike (Esox lucius): conserved synteny revealed between the salmonid sister group and the Neoteleostei.</title>
        <authorList>
            <person name="Rondeau E.B."/>
            <person name="Minkley D.R."/>
            <person name="Leong J.S."/>
            <person name="Messmer A.M."/>
            <person name="Jantzen J.R."/>
            <person name="von Schalburg K.R."/>
            <person name="Lemon C."/>
            <person name="Bird N.H."/>
            <person name="Koop B.F."/>
        </authorList>
    </citation>
    <scope>NUCLEOTIDE SEQUENCE</scope>
</reference>
<accession>A0A6Q2Y3T7</accession>
<dbReference type="OMA" id="EPRSTHG"/>
<reference evidence="4" key="3">
    <citation type="submission" date="2025-08" db="UniProtKB">
        <authorList>
            <consortium name="Ensembl"/>
        </authorList>
    </citation>
    <scope>IDENTIFICATION</scope>
</reference>
<name>A0A6Q2Y3T7_ESOLU</name>
<sequence length="304" mass="35186">PGYYHHLVQKLRLDCARFRYYYRMDTTQFHMLLSKVGPFIERQNTFWREPMKPGQRPAIYLRTIAYSYRVGISTVVGMVAEVCRVTWEGLEMGYMPEPTTEDWRTVEGIQEYVAIRCPGHSGSLYFNYKEGYSIVLLAVVDARCRFWMVHIGAYWRNTCCFSIWQGSSGWLPSPARWCPSTWRRAPRPHAPCHCDQAFPLLRYMMRPFPGRALTQKWLNFNHSLSRARMTWQAYQRAMAVSPDKADWIVKDTCMLYNLLHQEPRSTHGIGAYAGHSAGNQGSVEALAVRDKLTVYFSSPAGALQ</sequence>
<dbReference type="InParanoid" id="A0A6Q2Y3T7"/>
<evidence type="ECO:0000313" key="5">
    <source>
        <dbReference type="Proteomes" id="UP000265140"/>
    </source>
</evidence>
<evidence type="ECO:0000313" key="4">
    <source>
        <dbReference type="Ensembl" id="ENSELUP00000060795.2"/>
    </source>
</evidence>
<dbReference type="GeneTree" id="ENSGT00940000164115"/>
<reference evidence="4" key="4">
    <citation type="submission" date="2025-09" db="UniProtKB">
        <authorList>
            <consortium name="Ensembl"/>
        </authorList>
    </citation>
    <scope>IDENTIFICATION</scope>
</reference>
<keyword evidence="2" id="KW-0479">Metal-binding</keyword>
<comment type="cofactor">
    <cofactor evidence="1">
        <name>a divalent metal cation</name>
        <dbReference type="ChEBI" id="CHEBI:60240"/>
    </cofactor>
</comment>
<dbReference type="GO" id="GO:0046872">
    <property type="term" value="F:metal ion binding"/>
    <property type="evidence" value="ECO:0007669"/>
    <property type="project" value="UniProtKB-KW"/>
</dbReference>